<dbReference type="Pfam" id="PF14837">
    <property type="entry name" value="INTS5_N"/>
    <property type="match status" value="1"/>
</dbReference>
<organism evidence="3 4">
    <name type="scientific">Callosobruchus maculatus</name>
    <name type="common">Southern cowpea weevil</name>
    <name type="synonym">Pulse bruchid</name>
    <dbReference type="NCBI Taxonomy" id="64391"/>
    <lineage>
        <taxon>Eukaryota</taxon>
        <taxon>Metazoa</taxon>
        <taxon>Ecdysozoa</taxon>
        <taxon>Arthropoda</taxon>
        <taxon>Hexapoda</taxon>
        <taxon>Insecta</taxon>
        <taxon>Pterygota</taxon>
        <taxon>Neoptera</taxon>
        <taxon>Endopterygota</taxon>
        <taxon>Coleoptera</taxon>
        <taxon>Polyphaga</taxon>
        <taxon>Cucujiformia</taxon>
        <taxon>Chrysomeloidea</taxon>
        <taxon>Chrysomelidae</taxon>
        <taxon>Bruchinae</taxon>
        <taxon>Bruchini</taxon>
        <taxon>Callosobruchus</taxon>
    </lineage>
</organism>
<evidence type="ECO:0000259" key="2">
    <source>
        <dbReference type="Pfam" id="PF14838"/>
    </source>
</evidence>
<dbReference type="InterPro" id="IPR040316">
    <property type="entry name" value="INTS5"/>
</dbReference>
<dbReference type="InterPro" id="IPR029444">
    <property type="entry name" value="INTS5_C"/>
</dbReference>
<evidence type="ECO:0000259" key="1">
    <source>
        <dbReference type="Pfam" id="PF14837"/>
    </source>
</evidence>
<protein>
    <submittedName>
        <fullName evidence="3">Uncharacterized protein</fullName>
    </submittedName>
</protein>
<dbReference type="GO" id="GO:0034472">
    <property type="term" value="P:snRNA 3'-end processing"/>
    <property type="evidence" value="ECO:0007669"/>
    <property type="project" value="TreeGrafter"/>
</dbReference>
<name>A0A653BDN8_CALMS</name>
<dbReference type="Pfam" id="PF14838">
    <property type="entry name" value="INTS5_C"/>
    <property type="match status" value="1"/>
</dbReference>
<dbReference type="Proteomes" id="UP000410492">
    <property type="component" value="Unassembled WGS sequence"/>
</dbReference>
<dbReference type="AlphaFoldDB" id="A0A653BDN8"/>
<dbReference type="InterPro" id="IPR029445">
    <property type="entry name" value="INTS5_N"/>
</dbReference>
<dbReference type="GO" id="GO:0032039">
    <property type="term" value="C:integrator complex"/>
    <property type="evidence" value="ECO:0007669"/>
    <property type="project" value="InterPro"/>
</dbReference>
<gene>
    <name evidence="3" type="ORF">CALMAC_LOCUS92</name>
</gene>
<accession>A0A653BDN8</accession>
<dbReference type="EMBL" id="CAACVG010000129">
    <property type="protein sequence ID" value="VEN33593.1"/>
    <property type="molecule type" value="Genomic_DNA"/>
</dbReference>
<sequence>MVTISESDELIITEIHTVFAALISENADAWAPCISTWSLELLGEISTKYAGRAHFSSNLNETLQLWMTCKATRTLVEINTKCLSSLIHAGTEACISALLDASVKHSPNFDWVVAHVGSCFPNTVITRVLSVGLKDFSLHKSYEQVNSSPKLKSVVGILGHLAGSHVEDIRKAILELFEWSLSESSEDSDITRLQKKQLYHTFCN</sequence>
<feature type="domain" description="Integrator complex subunit 5 C-terminal" evidence="2">
    <location>
        <begin position="150"/>
        <end position="195"/>
    </location>
</feature>
<keyword evidence="4" id="KW-1185">Reference proteome</keyword>
<proteinExistence type="predicted"/>
<dbReference type="PANTHER" id="PTHR31697:SF2">
    <property type="entry name" value="INTEGRATOR COMPLEX SUBUNIT 5"/>
    <property type="match status" value="1"/>
</dbReference>
<evidence type="ECO:0000313" key="3">
    <source>
        <dbReference type="EMBL" id="VEN33593.1"/>
    </source>
</evidence>
<reference evidence="3 4" key="1">
    <citation type="submission" date="2019-01" db="EMBL/GenBank/DDBJ databases">
        <authorList>
            <person name="Sayadi A."/>
        </authorList>
    </citation>
    <scope>NUCLEOTIDE SEQUENCE [LARGE SCALE GENOMIC DNA]</scope>
</reference>
<evidence type="ECO:0000313" key="4">
    <source>
        <dbReference type="Proteomes" id="UP000410492"/>
    </source>
</evidence>
<dbReference type="OrthoDB" id="69088at2759"/>
<dbReference type="PANTHER" id="PTHR31697">
    <property type="entry name" value="INTEGRATOR COMPLEX SUBUNIT 5"/>
    <property type="match status" value="1"/>
</dbReference>
<feature type="domain" description="Integrator complex subunit 5 N-terminal" evidence="1">
    <location>
        <begin position="3"/>
        <end position="137"/>
    </location>
</feature>